<keyword evidence="1" id="KW-0812">Transmembrane</keyword>
<sequence length="105" mass="11809">MTGLLLDIVIMIAFIVYGIALWQGKGASLLSGYNTMPIEKKMRINERALCKFMAKIMFALSFCVGLFAVSELLEEDVYFIVGLALFIVVLVFTLIYVNTGNRFKK</sequence>
<dbReference type="RefSeq" id="WP_029052784.1">
    <property type="nucleotide sequence ID" value="NZ_CP015108.1"/>
</dbReference>
<proteinExistence type="predicted"/>
<evidence type="ECO:0000313" key="2">
    <source>
        <dbReference type="EMBL" id="ARF13353.1"/>
    </source>
</evidence>
<gene>
    <name evidence="2" type="ORF">SporoS204_03645</name>
</gene>
<feature type="transmembrane region" description="Helical" evidence="1">
    <location>
        <begin position="52"/>
        <end position="71"/>
    </location>
</feature>
<keyword evidence="1" id="KW-0472">Membrane</keyword>
<dbReference type="EMBL" id="CP015108">
    <property type="protein sequence ID" value="ARF13353.1"/>
    <property type="molecule type" value="Genomic_DNA"/>
</dbReference>
<dbReference type="Proteomes" id="UP000192486">
    <property type="component" value="Chromosome"/>
</dbReference>
<protein>
    <recommendedName>
        <fullName evidence="4">DUF3784 domain-containing protein</fullName>
    </recommendedName>
</protein>
<evidence type="ECO:0008006" key="4">
    <source>
        <dbReference type="Google" id="ProtNLM"/>
    </source>
</evidence>
<evidence type="ECO:0000313" key="3">
    <source>
        <dbReference type="Proteomes" id="UP000192486"/>
    </source>
</evidence>
<evidence type="ECO:0000256" key="1">
    <source>
        <dbReference type="SAM" id="Phobius"/>
    </source>
</evidence>
<keyword evidence="3" id="KW-1185">Reference proteome</keyword>
<accession>A0ABM6JT48</accession>
<organism evidence="2 3">
    <name type="scientific">Sporosarcina ureae</name>
    <dbReference type="NCBI Taxonomy" id="1571"/>
    <lineage>
        <taxon>Bacteria</taxon>
        <taxon>Bacillati</taxon>
        <taxon>Bacillota</taxon>
        <taxon>Bacilli</taxon>
        <taxon>Bacillales</taxon>
        <taxon>Caryophanaceae</taxon>
        <taxon>Sporosarcina</taxon>
    </lineage>
</organism>
<feature type="transmembrane region" description="Helical" evidence="1">
    <location>
        <begin position="6"/>
        <end position="31"/>
    </location>
</feature>
<dbReference type="Pfam" id="PF12650">
    <property type="entry name" value="DUF3784"/>
    <property type="match status" value="1"/>
</dbReference>
<dbReference type="InterPro" id="IPR017259">
    <property type="entry name" value="UCP037672"/>
</dbReference>
<keyword evidence="1" id="KW-1133">Transmembrane helix</keyword>
<reference evidence="2 3" key="1">
    <citation type="submission" date="2016-04" db="EMBL/GenBank/DDBJ databases">
        <title>Comparative Genomics and Epigenetics of Sporosarcina ureae.</title>
        <authorList>
            <person name="Oliver A.S."/>
            <person name="Cooper K.K."/>
        </authorList>
    </citation>
    <scope>NUCLEOTIDE SEQUENCE [LARGE SCALE GENOMIC DNA]</scope>
    <source>
        <strain evidence="2 3">S204</strain>
    </source>
</reference>
<feature type="transmembrane region" description="Helical" evidence="1">
    <location>
        <begin position="77"/>
        <end position="97"/>
    </location>
</feature>
<name>A0ABM6JT48_SPOUR</name>